<evidence type="ECO:0000313" key="1">
    <source>
        <dbReference type="EMBL" id="KAH3696465.1"/>
    </source>
</evidence>
<dbReference type="EMBL" id="JAIWYP010000016">
    <property type="protein sequence ID" value="KAH3696465.1"/>
    <property type="molecule type" value="Genomic_DNA"/>
</dbReference>
<dbReference type="Proteomes" id="UP000828390">
    <property type="component" value="Unassembled WGS sequence"/>
</dbReference>
<protein>
    <submittedName>
        <fullName evidence="1">Uncharacterized protein</fullName>
    </submittedName>
</protein>
<organism evidence="1 2">
    <name type="scientific">Dreissena polymorpha</name>
    <name type="common">Zebra mussel</name>
    <name type="synonym">Mytilus polymorpha</name>
    <dbReference type="NCBI Taxonomy" id="45954"/>
    <lineage>
        <taxon>Eukaryota</taxon>
        <taxon>Metazoa</taxon>
        <taxon>Spiralia</taxon>
        <taxon>Lophotrochozoa</taxon>
        <taxon>Mollusca</taxon>
        <taxon>Bivalvia</taxon>
        <taxon>Autobranchia</taxon>
        <taxon>Heteroconchia</taxon>
        <taxon>Euheterodonta</taxon>
        <taxon>Imparidentia</taxon>
        <taxon>Neoheterodontei</taxon>
        <taxon>Myida</taxon>
        <taxon>Dreissenoidea</taxon>
        <taxon>Dreissenidae</taxon>
        <taxon>Dreissena</taxon>
    </lineage>
</organism>
<gene>
    <name evidence="1" type="ORF">DPMN_083930</name>
</gene>
<reference evidence="1" key="2">
    <citation type="submission" date="2020-11" db="EMBL/GenBank/DDBJ databases">
        <authorList>
            <person name="McCartney M.A."/>
            <person name="Auch B."/>
            <person name="Kono T."/>
            <person name="Mallez S."/>
            <person name="Becker A."/>
            <person name="Gohl D.M."/>
            <person name="Silverstein K.A.T."/>
            <person name="Koren S."/>
            <person name="Bechman K.B."/>
            <person name="Herman A."/>
            <person name="Abrahante J.E."/>
            <person name="Garbe J."/>
        </authorList>
    </citation>
    <scope>NUCLEOTIDE SEQUENCE</scope>
    <source>
        <strain evidence="1">Duluth1</strain>
        <tissue evidence="1">Whole animal</tissue>
    </source>
</reference>
<dbReference type="AlphaFoldDB" id="A0A9D3YDI0"/>
<reference evidence="1" key="1">
    <citation type="journal article" date="2019" name="bioRxiv">
        <title>The Genome of the Zebra Mussel, Dreissena polymorpha: A Resource for Invasive Species Research.</title>
        <authorList>
            <person name="McCartney M.A."/>
            <person name="Auch B."/>
            <person name="Kono T."/>
            <person name="Mallez S."/>
            <person name="Zhang Y."/>
            <person name="Obille A."/>
            <person name="Becker A."/>
            <person name="Abrahante J.E."/>
            <person name="Garbe J."/>
            <person name="Badalamenti J.P."/>
            <person name="Herman A."/>
            <person name="Mangelson H."/>
            <person name="Liachko I."/>
            <person name="Sullivan S."/>
            <person name="Sone E.D."/>
            <person name="Koren S."/>
            <person name="Silverstein K.A.T."/>
            <person name="Beckman K.B."/>
            <person name="Gohl D.M."/>
        </authorList>
    </citation>
    <scope>NUCLEOTIDE SEQUENCE</scope>
    <source>
        <strain evidence="1">Duluth1</strain>
        <tissue evidence="1">Whole animal</tissue>
    </source>
</reference>
<comment type="caution">
    <text evidence="1">The sequence shown here is derived from an EMBL/GenBank/DDBJ whole genome shotgun (WGS) entry which is preliminary data.</text>
</comment>
<accession>A0A9D3YDI0</accession>
<proteinExistence type="predicted"/>
<sequence>MGRSTHAGRRLESHLIRLGFAIFPRVLYQTTSDRKTACFDKKTVCLGSEAE</sequence>
<keyword evidence="2" id="KW-1185">Reference proteome</keyword>
<name>A0A9D3YDI0_DREPO</name>
<evidence type="ECO:0000313" key="2">
    <source>
        <dbReference type="Proteomes" id="UP000828390"/>
    </source>
</evidence>